<dbReference type="EMBL" id="MU251591">
    <property type="protein sequence ID" value="KAG9231603.1"/>
    <property type="molecule type" value="Genomic_DNA"/>
</dbReference>
<accession>A0A9P7YEM3</accession>
<proteinExistence type="predicted"/>
<gene>
    <name evidence="2" type="ORF">BJ875DRAFT_469040</name>
</gene>
<protein>
    <recommendedName>
        <fullName evidence="4">Carboxylic ester hydrolase</fullName>
    </recommendedName>
</protein>
<evidence type="ECO:0000313" key="2">
    <source>
        <dbReference type="EMBL" id="KAG9231603.1"/>
    </source>
</evidence>
<comment type="caution">
    <text evidence="2">The sequence shown here is derived from an EMBL/GenBank/DDBJ whole genome shotgun (WGS) entry which is preliminary data.</text>
</comment>
<evidence type="ECO:0008006" key="4">
    <source>
        <dbReference type="Google" id="ProtNLM"/>
    </source>
</evidence>
<evidence type="ECO:0000256" key="1">
    <source>
        <dbReference type="SAM" id="SignalP"/>
    </source>
</evidence>
<evidence type="ECO:0000313" key="3">
    <source>
        <dbReference type="Proteomes" id="UP000824998"/>
    </source>
</evidence>
<reference evidence="2" key="1">
    <citation type="journal article" date="2021" name="IMA Fungus">
        <title>Genomic characterization of three marine fungi, including Emericellopsis atlantica sp. nov. with signatures of a generalist lifestyle and marine biomass degradation.</title>
        <authorList>
            <person name="Hagestad O.C."/>
            <person name="Hou L."/>
            <person name="Andersen J.H."/>
            <person name="Hansen E.H."/>
            <person name="Altermark B."/>
            <person name="Li C."/>
            <person name="Kuhnert E."/>
            <person name="Cox R.J."/>
            <person name="Crous P.W."/>
            <person name="Spatafora J.W."/>
            <person name="Lail K."/>
            <person name="Amirebrahimi M."/>
            <person name="Lipzen A."/>
            <person name="Pangilinan J."/>
            <person name="Andreopoulos W."/>
            <person name="Hayes R.D."/>
            <person name="Ng V."/>
            <person name="Grigoriev I.V."/>
            <person name="Jackson S.A."/>
            <person name="Sutton T.D.S."/>
            <person name="Dobson A.D.W."/>
            <person name="Rama T."/>
        </authorList>
    </citation>
    <scope>NUCLEOTIDE SEQUENCE</scope>
    <source>
        <strain evidence="2">TRa018bII</strain>
    </source>
</reference>
<dbReference type="OrthoDB" id="5392397at2759"/>
<sequence>MAFTRFILPIILLLFPFIKAAPQAPTSTPTPICSPQSSLRVVSPTQGSTITQLKTTSLDPTNIEIIYCSGQYFKTRTVDISVWLTRPEHINGGVLLAKGVHPDNKDAQAGFSSYRFNVTIAPWGGSYGTGERVLRFYETTTGFYTAMNFQINSVNVTLATSG</sequence>
<keyword evidence="1" id="KW-0732">Signal</keyword>
<dbReference type="Proteomes" id="UP000824998">
    <property type="component" value="Unassembled WGS sequence"/>
</dbReference>
<dbReference type="AlphaFoldDB" id="A0A9P7YEM3"/>
<feature type="signal peptide" evidence="1">
    <location>
        <begin position="1"/>
        <end position="20"/>
    </location>
</feature>
<organism evidence="2 3">
    <name type="scientific">Amylocarpus encephaloides</name>
    <dbReference type="NCBI Taxonomy" id="45428"/>
    <lineage>
        <taxon>Eukaryota</taxon>
        <taxon>Fungi</taxon>
        <taxon>Dikarya</taxon>
        <taxon>Ascomycota</taxon>
        <taxon>Pezizomycotina</taxon>
        <taxon>Leotiomycetes</taxon>
        <taxon>Helotiales</taxon>
        <taxon>Helotiales incertae sedis</taxon>
        <taxon>Amylocarpus</taxon>
    </lineage>
</organism>
<keyword evidence="3" id="KW-1185">Reference proteome</keyword>
<feature type="chain" id="PRO_5040209960" description="Carboxylic ester hydrolase" evidence="1">
    <location>
        <begin position="21"/>
        <end position="162"/>
    </location>
</feature>
<name>A0A9P7YEM3_9HELO</name>